<reference evidence="2" key="1">
    <citation type="journal article" date="2021" name="IMA Fungus">
        <title>Genomic characterization of three marine fungi, including Emericellopsis atlantica sp. nov. with signatures of a generalist lifestyle and marine biomass degradation.</title>
        <authorList>
            <person name="Hagestad O.C."/>
            <person name="Hou L."/>
            <person name="Andersen J.H."/>
            <person name="Hansen E.H."/>
            <person name="Altermark B."/>
            <person name="Li C."/>
            <person name="Kuhnert E."/>
            <person name="Cox R.J."/>
            <person name="Crous P.W."/>
            <person name="Spatafora J.W."/>
            <person name="Lail K."/>
            <person name="Amirebrahimi M."/>
            <person name="Lipzen A."/>
            <person name="Pangilinan J."/>
            <person name="Andreopoulos W."/>
            <person name="Hayes R.D."/>
            <person name="Ng V."/>
            <person name="Grigoriev I.V."/>
            <person name="Jackson S.A."/>
            <person name="Sutton T.D.S."/>
            <person name="Dobson A.D.W."/>
            <person name="Rama T."/>
        </authorList>
    </citation>
    <scope>NUCLEOTIDE SEQUENCE</scope>
    <source>
        <strain evidence="2">TRa018bII</strain>
    </source>
</reference>
<dbReference type="EMBL" id="MU251375">
    <property type="protein sequence ID" value="KAG9238125.1"/>
    <property type="molecule type" value="Genomic_DNA"/>
</dbReference>
<name>A0A9P8C962_9HELO</name>
<organism evidence="2 3">
    <name type="scientific">Amylocarpus encephaloides</name>
    <dbReference type="NCBI Taxonomy" id="45428"/>
    <lineage>
        <taxon>Eukaryota</taxon>
        <taxon>Fungi</taxon>
        <taxon>Dikarya</taxon>
        <taxon>Ascomycota</taxon>
        <taxon>Pezizomycotina</taxon>
        <taxon>Leotiomycetes</taxon>
        <taxon>Helotiales</taxon>
        <taxon>Helotiales incertae sedis</taxon>
        <taxon>Amylocarpus</taxon>
    </lineage>
</organism>
<comment type="caution">
    <text evidence="2">The sequence shown here is derived from an EMBL/GenBank/DDBJ whole genome shotgun (WGS) entry which is preliminary data.</text>
</comment>
<keyword evidence="3" id="KW-1185">Reference proteome</keyword>
<evidence type="ECO:0000313" key="3">
    <source>
        <dbReference type="Proteomes" id="UP000824998"/>
    </source>
</evidence>
<proteinExistence type="predicted"/>
<evidence type="ECO:0000313" key="2">
    <source>
        <dbReference type="EMBL" id="KAG9238125.1"/>
    </source>
</evidence>
<gene>
    <name evidence="2" type="ORF">BJ875DRAFT_87473</name>
</gene>
<dbReference type="Proteomes" id="UP000824998">
    <property type="component" value="Unassembled WGS sequence"/>
</dbReference>
<evidence type="ECO:0000256" key="1">
    <source>
        <dbReference type="SAM" id="MobiDB-lite"/>
    </source>
</evidence>
<protein>
    <submittedName>
        <fullName evidence="2">Uncharacterized protein</fullName>
    </submittedName>
</protein>
<dbReference type="AlphaFoldDB" id="A0A9P8C962"/>
<feature type="region of interest" description="Disordered" evidence="1">
    <location>
        <begin position="1"/>
        <end position="84"/>
    </location>
</feature>
<sequence length="210" mass="22986">MLLITPFPPLSTSNPFSSTQQSHPPPPSSTSFSRYAIPRHASPSPPSPQGLKQPSPSHLEKQIPPLPLHPMGETSLQPTKRPDLRADVNATLPSSSSLYTSRLYSQALPLPSSSSVPPLPVPLPNLGDLSAEPREAWHWTRVGGTYSPVQYSTSYAEPYRTVPYCTVPPRAPFQSRSFSILQGLENPTASNRLPTDRRATRWGRTTCLPT</sequence>
<accession>A0A9P8C962</accession>